<proteinExistence type="predicted"/>
<name>A0A3B0KHY9_DROGU</name>
<keyword evidence="3" id="KW-1185">Reference proteome</keyword>
<dbReference type="SMART" id="SM00718">
    <property type="entry name" value="DM4_12"/>
    <property type="match status" value="2"/>
</dbReference>
<keyword evidence="1" id="KW-0732">Signal</keyword>
<gene>
    <name evidence="2" type="ORF">DGUA_6G018168</name>
</gene>
<dbReference type="Proteomes" id="UP000268350">
    <property type="component" value="Unassembled WGS sequence"/>
</dbReference>
<evidence type="ECO:0000256" key="1">
    <source>
        <dbReference type="SAM" id="SignalP"/>
    </source>
</evidence>
<dbReference type="PANTHER" id="PTHR21398:SF23">
    <property type="entry name" value="AGAP002978-PA"/>
    <property type="match status" value="1"/>
</dbReference>
<feature type="chain" id="PRO_5017179487" evidence="1">
    <location>
        <begin position="30"/>
        <end position="348"/>
    </location>
</feature>
<dbReference type="AlphaFoldDB" id="A0A3B0KHY9"/>
<dbReference type="EMBL" id="OUUW01000007">
    <property type="protein sequence ID" value="SPP83328.1"/>
    <property type="molecule type" value="Genomic_DNA"/>
</dbReference>
<evidence type="ECO:0000313" key="2">
    <source>
        <dbReference type="EMBL" id="SPP83328.1"/>
    </source>
</evidence>
<evidence type="ECO:0000313" key="3">
    <source>
        <dbReference type="Proteomes" id="UP000268350"/>
    </source>
</evidence>
<accession>A0A3B0KHY9</accession>
<protein>
    <submittedName>
        <fullName evidence="2">Uncharacterized protein</fullName>
    </submittedName>
</protein>
<reference evidence="3" key="1">
    <citation type="submission" date="2018-01" db="EMBL/GenBank/DDBJ databases">
        <authorList>
            <person name="Alioto T."/>
            <person name="Alioto T."/>
        </authorList>
    </citation>
    <scope>NUCLEOTIDE SEQUENCE [LARGE SCALE GENOMIC DNA]</scope>
</reference>
<feature type="signal peptide" evidence="1">
    <location>
        <begin position="1"/>
        <end position="29"/>
    </location>
</feature>
<organism evidence="2 3">
    <name type="scientific">Drosophila guanche</name>
    <name type="common">Fruit fly</name>
    <dbReference type="NCBI Taxonomy" id="7266"/>
    <lineage>
        <taxon>Eukaryota</taxon>
        <taxon>Metazoa</taxon>
        <taxon>Ecdysozoa</taxon>
        <taxon>Arthropoda</taxon>
        <taxon>Hexapoda</taxon>
        <taxon>Insecta</taxon>
        <taxon>Pterygota</taxon>
        <taxon>Neoptera</taxon>
        <taxon>Endopterygota</taxon>
        <taxon>Diptera</taxon>
        <taxon>Brachycera</taxon>
        <taxon>Muscomorpha</taxon>
        <taxon>Ephydroidea</taxon>
        <taxon>Drosophilidae</taxon>
        <taxon>Drosophila</taxon>
        <taxon>Sophophora</taxon>
    </lineage>
</organism>
<dbReference type="PANTHER" id="PTHR21398">
    <property type="entry name" value="AGAP007094-PA"/>
    <property type="match status" value="1"/>
</dbReference>
<sequence length="348" mass="39781">MTHLSAAAMLILQLVVSLLLLLQLSTCSAVSQIADNFDGLADGSYMTSRSSSRPHNEHSFDMHYDNLNTDSDSNSIGSANNETRILRRGKRYLQFSKGSRMSWRTNGKNTLLKINTLYAYGYGFRANYPFPSIEEQKKDNAVFFRLFKRDLFSKLETALDGHGFDGRACMLKSFCTAVLDVDKSEQKSGMLFKLLKLVFSRAKRYLDIIETTRIFRNASPLFKFRVNAKNNVIASPIVWAHGYGFRANTPVLVKRENRPFRRDTYELLHELIDRSGLDGRACVLKAYCTALAGDHGQGFLFKLLKYVFTLDEHEKRHMPHLREENCEQIMHSHCPLSFDSISPYTDDV</sequence>
<dbReference type="OMA" id="EHEKRHM"/>
<dbReference type="OrthoDB" id="7526931at2759"/>
<dbReference type="InterPro" id="IPR006631">
    <property type="entry name" value="DM4_12"/>
</dbReference>
<dbReference type="Pfam" id="PF07841">
    <property type="entry name" value="DM4_12"/>
    <property type="match status" value="2"/>
</dbReference>